<protein>
    <submittedName>
        <fullName evidence="4">Phlebovirus_G2 domain-containing protein</fullName>
    </submittedName>
</protein>
<dbReference type="AlphaFoldDB" id="A0A183UXX0"/>
<dbReference type="InterPro" id="IPR009878">
    <property type="entry name" value="Phlebovirus_G2_fusion"/>
</dbReference>
<dbReference type="Proteomes" id="UP000050794">
    <property type="component" value="Unassembled WGS sequence"/>
</dbReference>
<accession>A0A183UXX0</accession>
<evidence type="ECO:0000313" key="4">
    <source>
        <dbReference type="WBParaSite" id="TCNE_0001334001-mRNA-1"/>
    </source>
</evidence>
<keyword evidence="3" id="KW-1185">Reference proteome</keyword>
<name>A0A183UXX0_TOXCA</name>
<reference evidence="4" key="1">
    <citation type="submission" date="2016-06" db="UniProtKB">
        <authorList>
            <consortium name="WormBaseParasite"/>
        </authorList>
    </citation>
    <scope>IDENTIFICATION</scope>
</reference>
<sequence>MAVTSSKRCSAVGSCSGNKCADITIDTKLSEFEKHVNDASGFTYCTESCECLFYRTYARSTSEKIYEVFSCPCPSWEYLFEVIINIRITGKESEQHTAHLIVGLPFEWNRLKLTLIAISQLPIHFSLPHLFPMKNVLLRLMPQHKDKQ</sequence>
<dbReference type="WBParaSite" id="TCNE_0001334001-mRNA-1">
    <property type="protein sequence ID" value="TCNE_0001334001-mRNA-1"/>
    <property type="gene ID" value="TCNE_0001334001"/>
</dbReference>
<proteinExistence type="predicted"/>
<evidence type="ECO:0000313" key="3">
    <source>
        <dbReference type="Proteomes" id="UP000050794"/>
    </source>
</evidence>
<gene>
    <name evidence="2" type="ORF">TCNE_LOCUS13342</name>
</gene>
<feature type="domain" description="Phlebovirus glycoprotein G2 fusion" evidence="1">
    <location>
        <begin position="2"/>
        <end position="124"/>
    </location>
</feature>
<dbReference type="EMBL" id="UYWY01021679">
    <property type="protein sequence ID" value="VDM44663.1"/>
    <property type="molecule type" value="Genomic_DNA"/>
</dbReference>
<evidence type="ECO:0000259" key="1">
    <source>
        <dbReference type="Pfam" id="PF07245"/>
    </source>
</evidence>
<dbReference type="Pfam" id="PF07245">
    <property type="entry name" value="Phlebovirus_G2"/>
    <property type="match status" value="1"/>
</dbReference>
<evidence type="ECO:0000313" key="2">
    <source>
        <dbReference type="EMBL" id="VDM44663.1"/>
    </source>
</evidence>
<organism evidence="3 4">
    <name type="scientific">Toxocara canis</name>
    <name type="common">Canine roundworm</name>
    <dbReference type="NCBI Taxonomy" id="6265"/>
    <lineage>
        <taxon>Eukaryota</taxon>
        <taxon>Metazoa</taxon>
        <taxon>Ecdysozoa</taxon>
        <taxon>Nematoda</taxon>
        <taxon>Chromadorea</taxon>
        <taxon>Rhabditida</taxon>
        <taxon>Spirurina</taxon>
        <taxon>Ascaridomorpha</taxon>
        <taxon>Ascaridoidea</taxon>
        <taxon>Toxocaridae</taxon>
        <taxon>Toxocara</taxon>
    </lineage>
</organism>
<reference evidence="2 3" key="2">
    <citation type="submission" date="2018-11" db="EMBL/GenBank/DDBJ databases">
        <authorList>
            <consortium name="Pathogen Informatics"/>
        </authorList>
    </citation>
    <scope>NUCLEOTIDE SEQUENCE [LARGE SCALE GENOMIC DNA]</scope>
</reference>